<reference evidence="1 2" key="1">
    <citation type="submission" date="2017-04" db="EMBL/GenBank/DDBJ databases">
        <title>Novel microbial lineages endemic to geothermal iron-oxide mats fill important gaps in the evolutionary history of Archaea.</title>
        <authorList>
            <person name="Jay Z.J."/>
            <person name="Beam J.P."/>
            <person name="Dlakic M."/>
            <person name="Rusch D.B."/>
            <person name="Kozubal M.A."/>
            <person name="Inskeep W.P."/>
        </authorList>
    </citation>
    <scope>NUCLEOTIDE SEQUENCE [LARGE SCALE GENOMIC DNA]</scope>
    <source>
        <strain evidence="1">BE_D</strain>
    </source>
</reference>
<comment type="caution">
    <text evidence="1">The sequence shown here is derived from an EMBL/GenBank/DDBJ whole genome shotgun (WGS) entry which is preliminary data.</text>
</comment>
<gene>
    <name evidence="1" type="ORF">B9Q04_11350</name>
</gene>
<organism evidence="1 2">
    <name type="scientific">Candidatus Marsarchaeota G2 archaeon BE_D</name>
    <dbReference type="NCBI Taxonomy" id="1978158"/>
    <lineage>
        <taxon>Archaea</taxon>
        <taxon>Candidatus Marsarchaeota</taxon>
        <taxon>Candidatus Marsarchaeota group 2</taxon>
    </lineage>
</organism>
<accession>A0A2R6C901</accession>
<evidence type="ECO:0000313" key="1">
    <source>
        <dbReference type="EMBL" id="PSO07353.1"/>
    </source>
</evidence>
<protein>
    <submittedName>
        <fullName evidence="1">Uncharacterized protein</fullName>
    </submittedName>
</protein>
<dbReference type="AlphaFoldDB" id="A0A2R6C901"/>
<sequence>MLLELVKTTGRKGDPVAVCSSPDSMKGVVFLFAGQAPNVPDGTKIYTHDYDVREKQSEDGKTRKYGVVYTYALTPEEAAKTLASKLLAEALAEASASAGPDDAKAISEAFNGRYAEGVALVFKSVNLDRETAFFAVVMEDGRLYQGGKESYEEKPVYMGRAVDVSELPERLTPDAVDIAGRRYAVGAKANAYRRLLELYRLKSEVFDDERLAEKILAAVFGGLKREEALGLDSPLSR</sequence>
<evidence type="ECO:0000313" key="2">
    <source>
        <dbReference type="Proteomes" id="UP000242015"/>
    </source>
</evidence>
<dbReference type="EMBL" id="NEXF01000270">
    <property type="protein sequence ID" value="PSO07353.1"/>
    <property type="molecule type" value="Genomic_DNA"/>
</dbReference>
<proteinExistence type="predicted"/>
<dbReference type="Proteomes" id="UP000242015">
    <property type="component" value="Unassembled WGS sequence"/>
</dbReference>
<name>A0A2R6C901_9ARCH</name>